<keyword evidence="6" id="KW-0325">Glycoprotein</keyword>
<name>A0A6P8Y0H5_DROAB</name>
<keyword evidence="9" id="KW-1185">Reference proteome</keyword>
<feature type="transmembrane region" description="Helical" evidence="8">
    <location>
        <begin position="483"/>
        <end position="508"/>
    </location>
</feature>
<keyword evidence="3 8" id="KW-0812">Transmembrane</keyword>
<dbReference type="GeneID" id="117567046"/>
<keyword evidence="5 8" id="KW-0472">Membrane</keyword>
<reference evidence="10" key="1">
    <citation type="submission" date="2025-08" db="UniProtKB">
        <authorList>
            <consortium name="RefSeq"/>
        </authorList>
    </citation>
    <scope>IDENTIFICATION</scope>
    <source>
        <strain evidence="10">15112-1751.03</strain>
        <tissue evidence="10">Whole Adult</tissue>
    </source>
</reference>
<dbReference type="PANTHER" id="PTHR22730">
    <property type="entry name" value="PROMININ PROM PROTEIN"/>
    <property type="match status" value="1"/>
</dbReference>
<evidence type="ECO:0000256" key="3">
    <source>
        <dbReference type="ARBA" id="ARBA00022692"/>
    </source>
</evidence>
<dbReference type="GO" id="GO:0016020">
    <property type="term" value="C:membrane"/>
    <property type="evidence" value="ECO:0007669"/>
    <property type="project" value="UniProtKB-SubCell"/>
</dbReference>
<dbReference type="OrthoDB" id="6229420at2759"/>
<evidence type="ECO:0000256" key="2">
    <source>
        <dbReference type="ARBA" id="ARBA00006058"/>
    </source>
</evidence>
<protein>
    <submittedName>
        <fullName evidence="10">Prominin-like protein isoform X2</fullName>
    </submittedName>
</protein>
<keyword evidence="4 8" id="KW-1133">Transmembrane helix</keyword>
<dbReference type="RefSeq" id="XP_034102652.1">
    <property type="nucleotide sequence ID" value="XM_034246761.2"/>
</dbReference>
<evidence type="ECO:0000256" key="5">
    <source>
        <dbReference type="ARBA" id="ARBA00023136"/>
    </source>
</evidence>
<feature type="transmembrane region" description="Helical" evidence="8">
    <location>
        <begin position="157"/>
        <end position="187"/>
    </location>
</feature>
<sequence>MTADYLKPKATRHKKSAVKRRHRQIAYLAICSLSVIIFGFALATLIRPTHAADADGTGMVWREGYEGFGTTHEQNHLPHYPHPEYTPYKHTTNYTKSPKYFTEAMDPVYNFTHLVFDKFFVRKTALPPGYIVVKDQDSLALGPKVDENDWRDLLQHYWIVLIFVFIMLLLVIIVPFIAVCYCCFCCCRNCKEGCPPCDSEKDGRKRCCYGLMMLLLIIGLLFGVIIAFVTNKMLDSGFDDTSNTLRRASDDTCTFLKDVSEHIHHLFVKNYEEMETNLNDILKNVPRHIYLDLMDTSELNLLYELQRIFNNTKQAVTLLTTLQKLDKELRFNTAQLRDLLRGAKLNVNHACTVLCGNRECLQFLKNTQIEFLDNSRCLHLDNMPNSTTYLLAMRDILTMDTANVTTAGIKRVEEIEKHIKRAIEPLTPKITSDIRKGQEQFLHQANSIRNIIDSVLMNIHTNTLKSTRTFDDVYERFGVDRSFVSVAVCVFLLVILFVLVISLVCGCCGRRRRGYRDDCCSKGTGATCLLFAILLIFCVFSVTVLVGLFYFILGMTTYTGACAPLRDQEKNDLFRQIDSVIDLNRYLPHSERVTETPLPPLRISNAIKACHADESIFELMQKNNLYDINELERIKVLRDPPENKVPIFRADYSNFSVFTKSEREELQSAANSNMSRYKGAIFLSHICKTLTPVDLPTMANQLRQLRSSLWSQWGIYDWARTALENEAFNLEKIYDEFYNKIITGVTKITETVAQIDKLILYNNLPYGESIYSLLEATSHSEKFLKERGQRFVNALIDNATRTVEGQIESYVQMLIAECSTNVGKCAPLAYIFDRSVDHICKRIVDPMNGFWVGVLLCGVLFLPVLFVAHRLLCLYKKIDPYSAPAVGIVEGGDYLYDAYSEREREHEHVPLANVPKKRRKAYERRREQQDYYEDASPGVSRSRGGGGMANGGGDAAGGSNMRYNDVAPTHWDHEPPRYHNPPVAPPSSEYERPPPYYYPGASDQD</sequence>
<dbReference type="InterPro" id="IPR008795">
    <property type="entry name" value="Prominin"/>
</dbReference>
<evidence type="ECO:0000256" key="7">
    <source>
        <dbReference type="SAM" id="MobiDB-lite"/>
    </source>
</evidence>
<feature type="transmembrane region" description="Helical" evidence="8">
    <location>
        <begin position="529"/>
        <end position="553"/>
    </location>
</feature>
<dbReference type="AlphaFoldDB" id="A0A6P8Y0H5"/>
<accession>A0A6P8Y0H5</accession>
<organism evidence="9 10">
    <name type="scientific">Drosophila albomicans</name>
    <name type="common">Fruit fly</name>
    <dbReference type="NCBI Taxonomy" id="7291"/>
    <lineage>
        <taxon>Eukaryota</taxon>
        <taxon>Metazoa</taxon>
        <taxon>Ecdysozoa</taxon>
        <taxon>Arthropoda</taxon>
        <taxon>Hexapoda</taxon>
        <taxon>Insecta</taxon>
        <taxon>Pterygota</taxon>
        <taxon>Neoptera</taxon>
        <taxon>Endopterygota</taxon>
        <taxon>Diptera</taxon>
        <taxon>Brachycera</taxon>
        <taxon>Muscomorpha</taxon>
        <taxon>Ephydroidea</taxon>
        <taxon>Drosophilidae</taxon>
        <taxon>Drosophila</taxon>
    </lineage>
</organism>
<evidence type="ECO:0000256" key="6">
    <source>
        <dbReference type="ARBA" id="ARBA00023180"/>
    </source>
</evidence>
<feature type="compositionally biased region" description="Gly residues" evidence="7">
    <location>
        <begin position="943"/>
        <end position="956"/>
    </location>
</feature>
<dbReference type="PANTHER" id="PTHR22730:SF1">
    <property type="entry name" value="PROMININ-LIKE PROTEIN"/>
    <property type="match status" value="1"/>
</dbReference>
<comment type="subcellular location">
    <subcellularLocation>
        <location evidence="1">Membrane</location>
        <topology evidence="1">Multi-pass membrane protein</topology>
    </subcellularLocation>
</comment>
<evidence type="ECO:0000256" key="4">
    <source>
        <dbReference type="ARBA" id="ARBA00022989"/>
    </source>
</evidence>
<comment type="similarity">
    <text evidence="2">Belongs to the prominin family.</text>
</comment>
<evidence type="ECO:0000313" key="10">
    <source>
        <dbReference type="RefSeq" id="XP_034102652.1"/>
    </source>
</evidence>
<dbReference type="Pfam" id="PF05478">
    <property type="entry name" value="Prominin"/>
    <property type="match status" value="1"/>
</dbReference>
<evidence type="ECO:0000256" key="1">
    <source>
        <dbReference type="ARBA" id="ARBA00004141"/>
    </source>
</evidence>
<feature type="transmembrane region" description="Helical" evidence="8">
    <location>
        <begin position="849"/>
        <end position="868"/>
    </location>
</feature>
<gene>
    <name evidence="10" type="primary">LOC117567046</name>
</gene>
<evidence type="ECO:0000256" key="8">
    <source>
        <dbReference type="SAM" id="Phobius"/>
    </source>
</evidence>
<feature type="transmembrane region" description="Helical" evidence="8">
    <location>
        <begin position="25"/>
        <end position="46"/>
    </location>
</feature>
<feature type="region of interest" description="Disordered" evidence="7">
    <location>
        <begin position="906"/>
        <end position="1005"/>
    </location>
</feature>
<proteinExistence type="inferred from homology"/>
<feature type="transmembrane region" description="Helical" evidence="8">
    <location>
        <begin position="208"/>
        <end position="229"/>
    </location>
</feature>
<evidence type="ECO:0000313" key="9">
    <source>
        <dbReference type="Proteomes" id="UP000515160"/>
    </source>
</evidence>
<dbReference type="Proteomes" id="UP000515160">
    <property type="component" value="Chromosome 3"/>
</dbReference>